<dbReference type="GO" id="GO:0046872">
    <property type="term" value="F:metal ion binding"/>
    <property type="evidence" value="ECO:0007669"/>
    <property type="project" value="UniProtKB-KW"/>
</dbReference>
<dbReference type="AlphaFoldDB" id="A0A4P6YVZ7"/>
<comment type="function">
    <text evidence="10">Necessary for normal cell division and for the maintenance of normal septation.</text>
</comment>
<dbReference type="PANTHER" id="PTHR11649">
    <property type="entry name" value="MSS1/TRME-RELATED GTP-BINDING PROTEIN"/>
    <property type="match status" value="1"/>
</dbReference>
<organism evidence="12 13">
    <name type="scientific">Periweissella cryptocerci</name>
    <dbReference type="NCBI Taxonomy" id="2506420"/>
    <lineage>
        <taxon>Bacteria</taxon>
        <taxon>Bacillati</taxon>
        <taxon>Bacillota</taxon>
        <taxon>Bacilli</taxon>
        <taxon>Lactobacillales</taxon>
        <taxon>Lactobacillaceae</taxon>
        <taxon>Periweissella</taxon>
    </lineage>
</organism>
<dbReference type="Pfam" id="PF01926">
    <property type="entry name" value="MMR_HSR1"/>
    <property type="match status" value="1"/>
</dbReference>
<keyword evidence="8 10" id="KW-0717">Septation</keyword>
<evidence type="ECO:0000313" key="12">
    <source>
        <dbReference type="EMBL" id="QBO36994.1"/>
    </source>
</evidence>
<keyword evidence="5 10" id="KW-0547">Nucleotide-binding</keyword>
<evidence type="ECO:0000256" key="4">
    <source>
        <dbReference type="ARBA" id="ARBA00022723"/>
    </source>
</evidence>
<dbReference type="InterPro" id="IPR006073">
    <property type="entry name" value="GTP-bd"/>
</dbReference>
<reference evidence="13" key="1">
    <citation type="submission" date="2019-03" db="EMBL/GenBank/DDBJ databases">
        <title>Weissella sp. 26KH-42 Genome sequencing.</title>
        <authorList>
            <person name="Heo J."/>
            <person name="Kim S.-J."/>
            <person name="Kim J.-S."/>
            <person name="Hong S.-B."/>
            <person name="Kwon S.-W."/>
        </authorList>
    </citation>
    <scope>NUCLEOTIDE SEQUENCE [LARGE SCALE GENOMIC DNA]</scope>
    <source>
        <strain evidence="13">26KH-42</strain>
    </source>
</reference>
<name>A0A4P6YVZ7_9LACO</name>
<evidence type="ECO:0000256" key="9">
    <source>
        <dbReference type="ARBA" id="ARBA00023306"/>
    </source>
</evidence>
<dbReference type="InterPro" id="IPR019987">
    <property type="entry name" value="GTP-bd_ribosome_bio_YsxC"/>
</dbReference>
<evidence type="ECO:0000256" key="8">
    <source>
        <dbReference type="ARBA" id="ARBA00023210"/>
    </source>
</evidence>
<gene>
    <name evidence="10" type="primary">engB</name>
    <name evidence="12" type="ORF">EQG49_11305</name>
</gene>
<comment type="similarity">
    <text evidence="2 10">Belongs to the TRAFAC class TrmE-Era-EngA-EngB-Septin-like GTPase superfamily. EngB GTPase family.</text>
</comment>
<evidence type="ECO:0000256" key="7">
    <source>
        <dbReference type="ARBA" id="ARBA00023134"/>
    </source>
</evidence>
<sequence>MDVHNVSLTISAVAPKQYPTTGYPELAFVGRSNVGKSSFTNTLINRKSFARTSSQPGKTQTLNFYNVEDQVYFVDVPGYGYAKVSRTEREKWGQMIETYLTDRTQLRGVVSLVDARHAPSEDDINMYNWLSYYDIPILVVATKADKIARGKWNKAESIIKKALEFNDANSDFLMFSAVTKDGKAEAWDWIEARMAEPEAVFEAIEADDEGE</sequence>
<dbReference type="SUPFAM" id="SSF52540">
    <property type="entry name" value="P-loop containing nucleoside triphosphate hydrolases"/>
    <property type="match status" value="1"/>
</dbReference>
<comment type="cofactor">
    <cofactor evidence="1">
        <name>Mg(2+)</name>
        <dbReference type="ChEBI" id="CHEBI:18420"/>
    </cofactor>
</comment>
<dbReference type="GO" id="GO:0005829">
    <property type="term" value="C:cytosol"/>
    <property type="evidence" value="ECO:0007669"/>
    <property type="project" value="TreeGrafter"/>
</dbReference>
<keyword evidence="6" id="KW-0460">Magnesium</keyword>
<evidence type="ECO:0000256" key="2">
    <source>
        <dbReference type="ARBA" id="ARBA00009638"/>
    </source>
</evidence>
<proteinExistence type="inferred from homology"/>
<dbReference type="NCBIfam" id="TIGR03598">
    <property type="entry name" value="GTPase_YsxC"/>
    <property type="match status" value="1"/>
</dbReference>
<evidence type="ECO:0000256" key="3">
    <source>
        <dbReference type="ARBA" id="ARBA00022618"/>
    </source>
</evidence>
<dbReference type="RefSeq" id="WP_133364071.1">
    <property type="nucleotide sequence ID" value="NZ_CP037940.1"/>
</dbReference>
<evidence type="ECO:0000256" key="10">
    <source>
        <dbReference type="HAMAP-Rule" id="MF_00321"/>
    </source>
</evidence>
<dbReference type="Gene3D" id="3.40.50.300">
    <property type="entry name" value="P-loop containing nucleotide triphosphate hydrolases"/>
    <property type="match status" value="1"/>
</dbReference>
<keyword evidence="7 10" id="KW-0342">GTP-binding</keyword>
<evidence type="ECO:0000256" key="1">
    <source>
        <dbReference type="ARBA" id="ARBA00001946"/>
    </source>
</evidence>
<dbReference type="HAMAP" id="MF_00321">
    <property type="entry name" value="GTPase_EngB"/>
    <property type="match status" value="1"/>
</dbReference>
<dbReference type="InterPro" id="IPR030393">
    <property type="entry name" value="G_ENGB_dom"/>
</dbReference>
<evidence type="ECO:0000256" key="6">
    <source>
        <dbReference type="ARBA" id="ARBA00022842"/>
    </source>
</evidence>
<dbReference type="KEGG" id="wei:EQG49_11305"/>
<dbReference type="FunFam" id="3.40.50.300:FF:000098">
    <property type="entry name" value="Probable GTP-binding protein EngB"/>
    <property type="match status" value="1"/>
</dbReference>
<evidence type="ECO:0000256" key="5">
    <source>
        <dbReference type="ARBA" id="ARBA00022741"/>
    </source>
</evidence>
<accession>A0A4P6YVZ7</accession>
<dbReference type="GO" id="GO:0000917">
    <property type="term" value="P:division septum assembly"/>
    <property type="evidence" value="ECO:0007669"/>
    <property type="project" value="UniProtKB-KW"/>
</dbReference>
<keyword evidence="3 10" id="KW-0132">Cell division</keyword>
<evidence type="ECO:0000259" key="11">
    <source>
        <dbReference type="PROSITE" id="PS51706"/>
    </source>
</evidence>
<dbReference type="InterPro" id="IPR027417">
    <property type="entry name" value="P-loop_NTPase"/>
</dbReference>
<dbReference type="CDD" id="cd01876">
    <property type="entry name" value="YihA_EngB"/>
    <property type="match status" value="1"/>
</dbReference>
<protein>
    <recommendedName>
        <fullName evidence="10">Probable GTP-binding protein EngB</fullName>
    </recommendedName>
</protein>
<keyword evidence="4" id="KW-0479">Metal-binding</keyword>
<dbReference type="PANTHER" id="PTHR11649:SF13">
    <property type="entry name" value="ENGB-TYPE G DOMAIN-CONTAINING PROTEIN"/>
    <property type="match status" value="1"/>
</dbReference>
<feature type="domain" description="EngB-type G" evidence="11">
    <location>
        <begin position="22"/>
        <end position="196"/>
    </location>
</feature>
<dbReference type="GO" id="GO:0005525">
    <property type="term" value="F:GTP binding"/>
    <property type="evidence" value="ECO:0007669"/>
    <property type="project" value="UniProtKB-UniRule"/>
</dbReference>
<keyword evidence="13" id="KW-1185">Reference proteome</keyword>
<dbReference type="EMBL" id="CP037940">
    <property type="protein sequence ID" value="QBO36994.1"/>
    <property type="molecule type" value="Genomic_DNA"/>
</dbReference>
<evidence type="ECO:0000313" key="13">
    <source>
        <dbReference type="Proteomes" id="UP000292886"/>
    </source>
</evidence>
<keyword evidence="9 10" id="KW-0131">Cell cycle</keyword>
<dbReference type="PROSITE" id="PS51706">
    <property type="entry name" value="G_ENGB"/>
    <property type="match status" value="1"/>
</dbReference>
<dbReference type="Proteomes" id="UP000292886">
    <property type="component" value="Chromosome"/>
</dbReference>
<dbReference type="OrthoDB" id="9804921at2"/>